<evidence type="ECO:0000256" key="1">
    <source>
        <dbReference type="SAM" id="Phobius"/>
    </source>
</evidence>
<sequence>MNLYTAILFIHAVAVLVLTAALTLEAWTLFQLRRAMRPSDVHPWIGMMRPVAIAAITSLVIIYVTGAYLTESLHSWSFAWPRLAVLGIVIFAVLGAISGRRMRKARRNVASESMNPSEWRALTSSAFLKISLSTRIWIVMGTMLLTADKPNLRGSLFIVACSLILGLLFSFVSFGRRSAVPAAQAGHQ</sequence>
<feature type="transmembrane region" description="Helical" evidence="1">
    <location>
        <begin position="51"/>
        <end position="70"/>
    </location>
</feature>
<keyword evidence="1" id="KW-0812">Transmembrane</keyword>
<organism evidence="2 3">
    <name type="scientific">Occallatibacter riparius</name>
    <dbReference type="NCBI Taxonomy" id="1002689"/>
    <lineage>
        <taxon>Bacteria</taxon>
        <taxon>Pseudomonadati</taxon>
        <taxon>Acidobacteriota</taxon>
        <taxon>Terriglobia</taxon>
        <taxon>Terriglobales</taxon>
        <taxon>Acidobacteriaceae</taxon>
        <taxon>Occallatibacter</taxon>
    </lineage>
</organism>
<keyword evidence="1" id="KW-1133">Transmembrane helix</keyword>
<keyword evidence="3" id="KW-1185">Reference proteome</keyword>
<reference evidence="2" key="1">
    <citation type="submission" date="2021-04" db="EMBL/GenBank/DDBJ databases">
        <title>Phylogenetic analysis of Acidobacteriaceae.</title>
        <authorList>
            <person name="Qiu L."/>
            <person name="Zhang Q."/>
        </authorList>
    </citation>
    <scope>NUCLEOTIDE SEQUENCE</scope>
    <source>
        <strain evidence="2">DSM 25168</strain>
    </source>
</reference>
<accession>A0A9J7BN80</accession>
<evidence type="ECO:0000313" key="3">
    <source>
        <dbReference type="Proteomes" id="UP001059380"/>
    </source>
</evidence>
<dbReference type="KEGG" id="orp:MOP44_26870"/>
<feature type="transmembrane region" description="Helical" evidence="1">
    <location>
        <begin position="6"/>
        <end position="30"/>
    </location>
</feature>
<dbReference type="Proteomes" id="UP001059380">
    <property type="component" value="Chromosome"/>
</dbReference>
<feature type="transmembrane region" description="Helical" evidence="1">
    <location>
        <begin position="76"/>
        <end position="98"/>
    </location>
</feature>
<proteinExistence type="predicted"/>
<dbReference type="RefSeq" id="WP_260793667.1">
    <property type="nucleotide sequence ID" value="NZ_CP093313.1"/>
</dbReference>
<evidence type="ECO:0008006" key="4">
    <source>
        <dbReference type="Google" id="ProtNLM"/>
    </source>
</evidence>
<feature type="transmembrane region" description="Helical" evidence="1">
    <location>
        <begin position="152"/>
        <end position="174"/>
    </location>
</feature>
<evidence type="ECO:0000313" key="2">
    <source>
        <dbReference type="EMBL" id="UWZ84163.1"/>
    </source>
</evidence>
<gene>
    <name evidence="2" type="ORF">MOP44_26870</name>
</gene>
<name>A0A9J7BN80_9BACT</name>
<feature type="transmembrane region" description="Helical" evidence="1">
    <location>
        <begin position="119"/>
        <end position="140"/>
    </location>
</feature>
<keyword evidence="1" id="KW-0472">Membrane</keyword>
<protein>
    <recommendedName>
        <fullName evidence="4">DUF2269 family protein</fullName>
    </recommendedName>
</protein>
<dbReference type="EMBL" id="CP093313">
    <property type="protein sequence ID" value="UWZ84163.1"/>
    <property type="molecule type" value="Genomic_DNA"/>
</dbReference>
<dbReference type="AlphaFoldDB" id="A0A9J7BN80"/>